<accession>A0ABU5DJG9</accession>
<comment type="caution">
    <text evidence="1">The sequence shown here is derived from an EMBL/GenBank/DDBJ whole genome shotgun (WGS) entry which is preliminary data.</text>
</comment>
<protein>
    <submittedName>
        <fullName evidence="1">Uncharacterized protein</fullName>
    </submittedName>
</protein>
<gene>
    <name evidence="1" type="ORF">SNE35_18155</name>
</gene>
<name>A0ABU5DJG9_9BURK</name>
<reference evidence="1 2" key="1">
    <citation type="submission" date="2023-11" db="EMBL/GenBank/DDBJ databases">
        <title>Paucibacter sp. nov., isolated from fresh soil in Korea.</title>
        <authorList>
            <person name="Le N.T.T."/>
        </authorList>
    </citation>
    <scope>NUCLEOTIDE SEQUENCE [LARGE SCALE GENOMIC DNA]</scope>
    <source>
        <strain evidence="1 2">R3-3</strain>
    </source>
</reference>
<dbReference type="EMBL" id="JAXCLA010000005">
    <property type="protein sequence ID" value="MDY0746441.1"/>
    <property type="molecule type" value="Genomic_DNA"/>
</dbReference>
<organism evidence="1 2">
    <name type="scientific">Roseateles agri</name>
    <dbReference type="NCBI Taxonomy" id="3098619"/>
    <lineage>
        <taxon>Bacteria</taxon>
        <taxon>Pseudomonadati</taxon>
        <taxon>Pseudomonadota</taxon>
        <taxon>Betaproteobacteria</taxon>
        <taxon>Burkholderiales</taxon>
        <taxon>Sphaerotilaceae</taxon>
        <taxon>Roseateles</taxon>
    </lineage>
</organism>
<evidence type="ECO:0000313" key="1">
    <source>
        <dbReference type="EMBL" id="MDY0746441.1"/>
    </source>
</evidence>
<keyword evidence="2" id="KW-1185">Reference proteome</keyword>
<dbReference type="RefSeq" id="WP_320424349.1">
    <property type="nucleotide sequence ID" value="NZ_JAXCLA010000005.1"/>
</dbReference>
<evidence type="ECO:0000313" key="2">
    <source>
        <dbReference type="Proteomes" id="UP001285263"/>
    </source>
</evidence>
<proteinExistence type="predicted"/>
<dbReference type="Proteomes" id="UP001285263">
    <property type="component" value="Unassembled WGS sequence"/>
</dbReference>
<sequence>MTTALVLPAEHLARLATQIGHQPALKLAPTDLGHRRLAEHFELWTLFSFDPLAPGQRLESIAMPTGLMHHQIRSRGRAVQYALSADAKDGHPGRALQAVFTSPNARRIERAIQYVDELPHVGGERARLLFIPSRQIYALWLYTAKSDRIVIASKPNMGRALAYRAVHPVDTFLASLARRPPIRARIERPSPKQPVSVPPVGS</sequence>